<protein>
    <submittedName>
        <fullName evidence="9">Multiple sugar transport system permease protein/raffinose/stachyose/melibiose transport system permease protein</fullName>
    </submittedName>
</protein>
<keyword evidence="10" id="KW-1185">Reference proteome</keyword>
<feature type="transmembrane region" description="Helical" evidence="7">
    <location>
        <begin position="89"/>
        <end position="115"/>
    </location>
</feature>
<feature type="transmembrane region" description="Helical" evidence="7">
    <location>
        <begin position="31"/>
        <end position="53"/>
    </location>
</feature>
<dbReference type="InterPro" id="IPR000515">
    <property type="entry name" value="MetI-like"/>
</dbReference>
<dbReference type="Pfam" id="PF00528">
    <property type="entry name" value="BPD_transp_1"/>
    <property type="match status" value="1"/>
</dbReference>
<evidence type="ECO:0000313" key="10">
    <source>
        <dbReference type="Proteomes" id="UP000553888"/>
    </source>
</evidence>
<proteinExistence type="inferred from homology"/>
<accession>A0A852YMC0</accession>
<evidence type="ECO:0000256" key="5">
    <source>
        <dbReference type="ARBA" id="ARBA00022989"/>
    </source>
</evidence>
<keyword evidence="6 7" id="KW-0472">Membrane</keyword>
<keyword evidence="2 7" id="KW-0813">Transport</keyword>
<evidence type="ECO:0000256" key="2">
    <source>
        <dbReference type="ARBA" id="ARBA00022448"/>
    </source>
</evidence>
<dbReference type="InterPro" id="IPR051393">
    <property type="entry name" value="ABC_transporter_permease"/>
</dbReference>
<keyword evidence="5 7" id="KW-1133">Transmembrane helix</keyword>
<comment type="similarity">
    <text evidence="7">Belongs to the binding-protein-dependent transport system permease family.</text>
</comment>
<evidence type="ECO:0000256" key="6">
    <source>
        <dbReference type="ARBA" id="ARBA00023136"/>
    </source>
</evidence>
<dbReference type="SUPFAM" id="SSF161098">
    <property type="entry name" value="MetI-like"/>
    <property type="match status" value="1"/>
</dbReference>
<gene>
    <name evidence="9" type="ORF">BJ979_001001</name>
</gene>
<dbReference type="GO" id="GO:0055085">
    <property type="term" value="P:transmembrane transport"/>
    <property type="evidence" value="ECO:0007669"/>
    <property type="project" value="InterPro"/>
</dbReference>
<dbReference type="GO" id="GO:0005886">
    <property type="term" value="C:plasma membrane"/>
    <property type="evidence" value="ECO:0007669"/>
    <property type="project" value="UniProtKB-SubCell"/>
</dbReference>
<dbReference type="Gene3D" id="1.10.3720.10">
    <property type="entry name" value="MetI-like"/>
    <property type="match status" value="1"/>
</dbReference>
<keyword evidence="9" id="KW-0762">Sugar transport</keyword>
<dbReference type="AlphaFoldDB" id="A0A852YMC0"/>
<dbReference type="PANTHER" id="PTHR30193:SF37">
    <property type="entry name" value="INNER MEMBRANE ABC TRANSPORTER PERMEASE PROTEIN YCJO"/>
    <property type="match status" value="1"/>
</dbReference>
<feature type="transmembrane region" description="Helical" evidence="7">
    <location>
        <begin position="167"/>
        <end position="186"/>
    </location>
</feature>
<name>A0A852YMC0_9MICO</name>
<evidence type="ECO:0000259" key="8">
    <source>
        <dbReference type="PROSITE" id="PS50928"/>
    </source>
</evidence>
<evidence type="ECO:0000313" key="9">
    <source>
        <dbReference type="EMBL" id="NYG98375.1"/>
    </source>
</evidence>
<evidence type="ECO:0000256" key="4">
    <source>
        <dbReference type="ARBA" id="ARBA00022692"/>
    </source>
</evidence>
<evidence type="ECO:0000256" key="1">
    <source>
        <dbReference type="ARBA" id="ARBA00004651"/>
    </source>
</evidence>
<feature type="transmembrane region" description="Helical" evidence="7">
    <location>
        <begin position="286"/>
        <end position="305"/>
    </location>
</feature>
<evidence type="ECO:0000256" key="7">
    <source>
        <dbReference type="RuleBase" id="RU363032"/>
    </source>
</evidence>
<dbReference type="CDD" id="cd06261">
    <property type="entry name" value="TM_PBP2"/>
    <property type="match status" value="1"/>
</dbReference>
<keyword evidence="4 7" id="KW-0812">Transmembrane</keyword>
<comment type="caution">
    <text evidence="9">The sequence shown here is derived from an EMBL/GenBank/DDBJ whole genome shotgun (WGS) entry which is preliminary data.</text>
</comment>
<feature type="transmembrane region" description="Helical" evidence="7">
    <location>
        <begin position="127"/>
        <end position="147"/>
    </location>
</feature>
<organism evidence="9 10">
    <name type="scientific">Schumannella luteola</name>
    <dbReference type="NCBI Taxonomy" id="472059"/>
    <lineage>
        <taxon>Bacteria</taxon>
        <taxon>Bacillati</taxon>
        <taxon>Actinomycetota</taxon>
        <taxon>Actinomycetes</taxon>
        <taxon>Micrococcales</taxon>
        <taxon>Microbacteriaceae</taxon>
        <taxon>Schumannella</taxon>
    </lineage>
</organism>
<dbReference type="PROSITE" id="PS50928">
    <property type="entry name" value="ABC_TM1"/>
    <property type="match status" value="1"/>
</dbReference>
<dbReference type="RefSeq" id="WP_179565765.1">
    <property type="nucleotide sequence ID" value="NZ_JACBZY010000001.1"/>
</dbReference>
<comment type="subcellular location">
    <subcellularLocation>
        <location evidence="1 7">Cell membrane</location>
        <topology evidence="1 7">Multi-pass membrane protein</topology>
    </subcellularLocation>
</comment>
<dbReference type="EMBL" id="JACBZY010000001">
    <property type="protein sequence ID" value="NYG98375.1"/>
    <property type="molecule type" value="Genomic_DNA"/>
</dbReference>
<keyword evidence="3" id="KW-1003">Cell membrane</keyword>
<feature type="transmembrane region" description="Helical" evidence="7">
    <location>
        <begin position="229"/>
        <end position="253"/>
    </location>
</feature>
<evidence type="ECO:0000256" key="3">
    <source>
        <dbReference type="ARBA" id="ARBA00022475"/>
    </source>
</evidence>
<feature type="domain" description="ABC transmembrane type-1" evidence="8">
    <location>
        <begin position="90"/>
        <end position="301"/>
    </location>
</feature>
<dbReference type="InterPro" id="IPR035906">
    <property type="entry name" value="MetI-like_sf"/>
</dbReference>
<reference evidence="9 10" key="1">
    <citation type="submission" date="2020-07" db="EMBL/GenBank/DDBJ databases">
        <title>Sequencing the genomes of 1000 actinobacteria strains.</title>
        <authorList>
            <person name="Klenk H.-P."/>
        </authorList>
    </citation>
    <scope>NUCLEOTIDE SEQUENCE [LARGE SCALE GENOMIC DNA]</scope>
    <source>
        <strain evidence="9 10">DSM 23141</strain>
    </source>
</reference>
<dbReference type="Proteomes" id="UP000553888">
    <property type="component" value="Unassembled WGS sequence"/>
</dbReference>
<dbReference type="PANTHER" id="PTHR30193">
    <property type="entry name" value="ABC TRANSPORTER PERMEASE PROTEIN"/>
    <property type="match status" value="1"/>
</dbReference>
<sequence length="312" mass="33292">MVIAAIEAESTTASTTGARRPRRAPARRRRWVFFFVLPSFLLLLLFFVLPFVLNIPFAFSDWTSYSNTIGFGGLDNFDLLLSGGELQSAILVTFVYAIIAMTIQNLVAIALALTLKDTNRGNSIFRSILFIPVLISPLAAGYVWRAIVAPQGPLNDAIGVIVPGFDFAWLGHPGFALVTVAFIDAWKWSGLATLVYIAGLNSIPVSLLEAAALDGAGPVKRFFRVQLPLLAPSFTFNIATTLIGALSAFDIIASTTSGGPGSSTTTLNVALQNEFKAGFLGSASSIGLTVSVLVVLLAVPLVGWLRRREVTG</sequence>